<evidence type="ECO:0000256" key="2">
    <source>
        <dbReference type="ARBA" id="ARBA00022748"/>
    </source>
</evidence>
<dbReference type="RefSeq" id="WP_237260960.1">
    <property type="nucleotide sequence ID" value="NZ_AP024202.1"/>
</dbReference>
<evidence type="ECO:0000256" key="1">
    <source>
        <dbReference type="ARBA" id="ARBA00004196"/>
    </source>
</evidence>
<keyword evidence="4" id="KW-0676">Redox-active center</keyword>
<comment type="subcellular location">
    <subcellularLocation>
        <location evidence="1">Cell envelope</location>
    </subcellularLocation>
</comment>
<organism evidence="7 8">
    <name type="scientific">Thiomicrorhabdus immobilis</name>
    <dbReference type="NCBI Taxonomy" id="2791037"/>
    <lineage>
        <taxon>Bacteria</taxon>
        <taxon>Pseudomonadati</taxon>
        <taxon>Pseudomonadota</taxon>
        <taxon>Gammaproteobacteria</taxon>
        <taxon>Thiotrichales</taxon>
        <taxon>Piscirickettsiaceae</taxon>
        <taxon>Thiomicrorhabdus</taxon>
    </lineage>
</organism>
<feature type="domain" description="Thioredoxin" evidence="6">
    <location>
        <begin position="28"/>
        <end position="170"/>
    </location>
</feature>
<evidence type="ECO:0000256" key="5">
    <source>
        <dbReference type="SAM" id="SignalP"/>
    </source>
</evidence>
<evidence type="ECO:0000256" key="3">
    <source>
        <dbReference type="ARBA" id="ARBA00023157"/>
    </source>
</evidence>
<keyword evidence="3" id="KW-1015">Disulfide bond</keyword>
<dbReference type="Proteomes" id="UP001054820">
    <property type="component" value="Chromosome"/>
</dbReference>
<dbReference type="EMBL" id="AP024202">
    <property type="protein sequence ID" value="BCN93669.1"/>
    <property type="molecule type" value="Genomic_DNA"/>
</dbReference>
<sequence length="180" mass="20240">MKVQQWVLTLSIAVFSLFASVQYAYAQESNTDSATNVEFVDLDGKSSFLSDYKGKWVIINLWATWCPPCLVEIPDLVLFHEEHKDKDAVVIGVNYEANDPQKVKAFAESQMINYPVVRFKGKVDGRTTPFGDLKGLPTTYMVTPEGDLVAARVGMVDQKMLETFIERYSAIQAKKTTDTK</sequence>
<dbReference type="Pfam" id="PF00578">
    <property type="entry name" value="AhpC-TSA"/>
    <property type="match status" value="1"/>
</dbReference>
<keyword evidence="8" id="KW-1185">Reference proteome</keyword>
<dbReference type="PANTHER" id="PTHR42852:SF6">
    <property type="entry name" value="THIOL:DISULFIDE INTERCHANGE PROTEIN DSBE"/>
    <property type="match status" value="1"/>
</dbReference>
<dbReference type="SUPFAM" id="SSF52833">
    <property type="entry name" value="Thioredoxin-like"/>
    <property type="match status" value="1"/>
</dbReference>
<protein>
    <recommendedName>
        <fullName evidence="6">Thioredoxin domain-containing protein</fullName>
    </recommendedName>
</protein>
<dbReference type="PROSITE" id="PS00194">
    <property type="entry name" value="THIOREDOXIN_1"/>
    <property type="match status" value="1"/>
</dbReference>
<reference evidence="7" key="1">
    <citation type="journal article" date="2022" name="Arch. Microbiol.">
        <title>Thiomicrorhabdus immobilis sp. nov., a mesophilic sulfur-oxidizing bacterium isolated from sediment of a brackish lake in northern Japan.</title>
        <authorList>
            <person name="Kojima H."/>
            <person name="Mochizuki J."/>
            <person name="Kanda M."/>
            <person name="Watanabe T."/>
            <person name="Fukui M."/>
        </authorList>
    </citation>
    <scope>NUCLEOTIDE SEQUENCE</scope>
    <source>
        <strain evidence="7">Am19</strain>
    </source>
</reference>
<accession>A0ABN6CYI6</accession>
<dbReference type="InterPro" id="IPR013766">
    <property type="entry name" value="Thioredoxin_domain"/>
</dbReference>
<dbReference type="InterPro" id="IPR036249">
    <property type="entry name" value="Thioredoxin-like_sf"/>
</dbReference>
<dbReference type="InterPro" id="IPR017937">
    <property type="entry name" value="Thioredoxin_CS"/>
</dbReference>
<name>A0ABN6CYI6_9GAMM</name>
<keyword evidence="2" id="KW-0201">Cytochrome c-type biogenesis</keyword>
<dbReference type="InterPro" id="IPR050553">
    <property type="entry name" value="Thioredoxin_ResA/DsbE_sf"/>
</dbReference>
<feature type="signal peptide" evidence="5">
    <location>
        <begin position="1"/>
        <end position="26"/>
    </location>
</feature>
<evidence type="ECO:0000313" key="7">
    <source>
        <dbReference type="EMBL" id="BCN93669.1"/>
    </source>
</evidence>
<evidence type="ECO:0000259" key="6">
    <source>
        <dbReference type="PROSITE" id="PS51352"/>
    </source>
</evidence>
<dbReference type="Gene3D" id="3.40.30.10">
    <property type="entry name" value="Glutaredoxin"/>
    <property type="match status" value="1"/>
</dbReference>
<dbReference type="PROSITE" id="PS51352">
    <property type="entry name" value="THIOREDOXIN_2"/>
    <property type="match status" value="1"/>
</dbReference>
<keyword evidence="5" id="KW-0732">Signal</keyword>
<dbReference type="InterPro" id="IPR000866">
    <property type="entry name" value="AhpC/TSA"/>
</dbReference>
<dbReference type="PANTHER" id="PTHR42852">
    <property type="entry name" value="THIOL:DISULFIDE INTERCHANGE PROTEIN DSBE"/>
    <property type="match status" value="1"/>
</dbReference>
<evidence type="ECO:0000256" key="4">
    <source>
        <dbReference type="ARBA" id="ARBA00023284"/>
    </source>
</evidence>
<evidence type="ECO:0000313" key="8">
    <source>
        <dbReference type="Proteomes" id="UP001054820"/>
    </source>
</evidence>
<dbReference type="CDD" id="cd02966">
    <property type="entry name" value="TlpA_like_family"/>
    <property type="match status" value="1"/>
</dbReference>
<proteinExistence type="predicted"/>
<gene>
    <name evidence="7" type="ORF">THMIRHAM_14540</name>
</gene>
<feature type="chain" id="PRO_5045075768" description="Thioredoxin domain-containing protein" evidence="5">
    <location>
        <begin position="27"/>
        <end position="180"/>
    </location>
</feature>